<sequence length="37" mass="4304">MIADFDDGHVLGKAIYQYRLTENSELQFELLSFNVPE</sequence>
<dbReference type="KEGG" id="nmf:NMS_0379"/>
<gene>
    <name evidence="1" type="ORF">NMS_0379</name>
</gene>
<dbReference type="HOGENOM" id="CLU_3346587_0_0_10"/>
<dbReference type="EMBL" id="AP014548">
    <property type="protein sequence ID" value="BAO54388.1"/>
    <property type="molecule type" value="Genomic_DNA"/>
</dbReference>
<organism evidence="1 2">
    <name type="scientific">Nonlabens marinus S1-08</name>
    <dbReference type="NCBI Taxonomy" id="1454201"/>
    <lineage>
        <taxon>Bacteria</taxon>
        <taxon>Pseudomonadati</taxon>
        <taxon>Bacteroidota</taxon>
        <taxon>Flavobacteriia</taxon>
        <taxon>Flavobacteriales</taxon>
        <taxon>Flavobacteriaceae</taxon>
        <taxon>Nonlabens</taxon>
    </lineage>
</organism>
<proteinExistence type="predicted"/>
<dbReference type="Proteomes" id="UP000031760">
    <property type="component" value="Chromosome"/>
</dbReference>
<protein>
    <submittedName>
        <fullName evidence="1">Uncharacterized protein</fullName>
    </submittedName>
</protein>
<reference evidence="1 2" key="1">
    <citation type="journal article" date="2014" name="Proc. Natl. Acad. Sci. U.S.A.">
        <title>Functional characterization of flavobacteria rhodopsins reveals a unique class of light-driven chloride pump in bacteria.</title>
        <authorList>
            <person name="Yoshizawa S."/>
            <person name="Kumagai Y."/>
            <person name="Kim H."/>
            <person name="Ogura Y."/>
            <person name="Hayashi T."/>
            <person name="Iwasaki W."/>
            <person name="DeLong E.F."/>
            <person name="Kogure K."/>
        </authorList>
    </citation>
    <scope>NUCLEOTIDE SEQUENCE [LARGE SCALE GENOMIC DNA]</scope>
    <source>
        <strain evidence="1 2">S1-08</strain>
    </source>
</reference>
<dbReference type="AlphaFoldDB" id="W8VU88"/>
<evidence type="ECO:0000313" key="2">
    <source>
        <dbReference type="Proteomes" id="UP000031760"/>
    </source>
</evidence>
<accession>W8VU88</accession>
<keyword evidence="2" id="KW-1185">Reference proteome</keyword>
<name>W8VU88_9FLAO</name>
<evidence type="ECO:0000313" key="1">
    <source>
        <dbReference type="EMBL" id="BAO54388.1"/>
    </source>
</evidence>